<sequence>MNEPAISEDAVAQSLPTDPGLPAVDLWLEYHGMVPREHLYLATTRISWRSMRGTPHF</sequence>
<dbReference type="KEGG" id="sap:Sulac_3546"/>
<evidence type="ECO:0000313" key="1">
    <source>
        <dbReference type="EMBL" id="AEW06980.1"/>
    </source>
</evidence>
<proteinExistence type="predicted"/>
<gene>
    <name evidence="1" type="ordered locus">Sulac_3546</name>
</gene>
<organism evidence="1 2">
    <name type="scientific">Sulfobacillus acidophilus (strain ATCC 700253 / DSM 10332 / NAL)</name>
    <dbReference type="NCBI Taxonomy" id="679936"/>
    <lineage>
        <taxon>Bacteria</taxon>
        <taxon>Bacillati</taxon>
        <taxon>Bacillota</taxon>
        <taxon>Clostridia</taxon>
        <taxon>Eubacteriales</taxon>
        <taxon>Clostridiales Family XVII. Incertae Sedis</taxon>
        <taxon>Sulfobacillus</taxon>
    </lineage>
</organism>
<protein>
    <submittedName>
        <fullName evidence="1">Uncharacterized protein</fullName>
    </submittedName>
</protein>
<reference evidence="1 2" key="2">
    <citation type="journal article" date="2012" name="Stand. Genomic Sci.">
        <title>Complete genome sequence of the moderately thermophilic mineral-sulfide-oxidizing firmicute Sulfobacillus acidophilus type strain (NAL(T)).</title>
        <authorList>
            <person name="Anderson I."/>
            <person name="Chertkov O."/>
            <person name="Chen A."/>
            <person name="Saunders E."/>
            <person name="Lapidus A."/>
            <person name="Nolan M."/>
            <person name="Lucas S."/>
            <person name="Hammon N."/>
            <person name="Deshpande S."/>
            <person name="Cheng J.F."/>
            <person name="Han C."/>
            <person name="Tapia R."/>
            <person name="Goodwin L.A."/>
            <person name="Pitluck S."/>
            <person name="Liolios K."/>
            <person name="Pagani I."/>
            <person name="Ivanova N."/>
            <person name="Mikhailova N."/>
            <person name="Pati A."/>
            <person name="Palaniappan K."/>
            <person name="Land M."/>
            <person name="Pan C."/>
            <person name="Rohde M."/>
            <person name="Pukall R."/>
            <person name="Goker M."/>
            <person name="Detter J.C."/>
            <person name="Woyke T."/>
            <person name="Bristow J."/>
            <person name="Eisen J.A."/>
            <person name="Markowitz V."/>
            <person name="Hugenholtz P."/>
            <person name="Kyrpides N.C."/>
            <person name="Klenk H.P."/>
            <person name="Mavromatis K."/>
        </authorList>
    </citation>
    <scope>NUCLEOTIDE SEQUENCE [LARGE SCALE GENOMIC DNA]</scope>
    <source>
        <strain evidence="2">ATCC 700253 / DSM 10332 / NAL</strain>
        <plasmid evidence="2">pSULAd1</plasmid>
    </source>
</reference>
<keyword evidence="2" id="KW-1185">Reference proteome</keyword>
<dbReference type="Proteomes" id="UP000005439">
    <property type="component" value="Plasmid unnamed"/>
</dbReference>
<keyword evidence="1" id="KW-0614">Plasmid</keyword>
<name>G8U1Q2_SULAD</name>
<dbReference type="AlphaFoldDB" id="G8U1Q2"/>
<evidence type="ECO:0000313" key="2">
    <source>
        <dbReference type="Proteomes" id="UP000005439"/>
    </source>
</evidence>
<accession>G8U1Q2</accession>
<dbReference type="EMBL" id="CP003180">
    <property type="protein sequence ID" value="AEW06980.1"/>
    <property type="molecule type" value="Genomic_DNA"/>
</dbReference>
<geneLocation type="plasmid" evidence="2">
    <name>pSULAd1</name>
</geneLocation>
<reference evidence="2" key="1">
    <citation type="submission" date="2011-12" db="EMBL/GenBank/DDBJ databases">
        <title>The complete genome of plasmid of Sulfobacillus acidophilus DSM 10332.</title>
        <authorList>
            <person name="Lucas S."/>
            <person name="Han J."/>
            <person name="Lapidus A."/>
            <person name="Bruce D."/>
            <person name="Goodwin L."/>
            <person name="Pitluck S."/>
            <person name="Peters L."/>
            <person name="Kyrpides N."/>
            <person name="Mavromatis K."/>
            <person name="Ivanova N."/>
            <person name="Mikhailova N."/>
            <person name="Chertkov O."/>
            <person name="Saunders E."/>
            <person name="Detter J.C."/>
            <person name="Tapia R."/>
            <person name="Han C."/>
            <person name="Land M."/>
            <person name="Hauser L."/>
            <person name="Markowitz V."/>
            <person name="Cheng J.-F."/>
            <person name="Hugenholtz P."/>
            <person name="Woyke T."/>
            <person name="Wu D."/>
            <person name="Pukall R."/>
            <person name="Gehrich-Schroeter G."/>
            <person name="Schneider S."/>
            <person name="Klenk H.-P."/>
            <person name="Eisen J.A."/>
        </authorList>
    </citation>
    <scope>NUCLEOTIDE SEQUENCE [LARGE SCALE GENOMIC DNA]</scope>
    <source>
        <strain evidence="2">ATCC 700253 / DSM 10332 / NAL</strain>
        <plasmid evidence="2">pSULAd1</plasmid>
    </source>
</reference>
<dbReference type="HOGENOM" id="CLU_2994957_0_0_9"/>
<dbReference type="PATRIC" id="fig|679936.5.peg.3666"/>